<evidence type="ECO:0000256" key="1">
    <source>
        <dbReference type="SAM" id="Phobius"/>
    </source>
</evidence>
<gene>
    <name evidence="4" type="ORF">HNR31_000061</name>
</gene>
<dbReference type="PANTHER" id="PTHR37810">
    <property type="entry name" value="IMMUNITY PROTEIN SDPI"/>
    <property type="match status" value="1"/>
</dbReference>
<dbReference type="Pfam" id="PF19124">
    <property type="entry name" value="DUF5808"/>
    <property type="match status" value="1"/>
</dbReference>
<dbReference type="GO" id="GO:0009636">
    <property type="term" value="P:response to toxic substance"/>
    <property type="evidence" value="ECO:0007669"/>
    <property type="project" value="TreeGrafter"/>
</dbReference>
<feature type="transmembrane region" description="Helical" evidence="1">
    <location>
        <begin position="265"/>
        <end position="287"/>
    </location>
</feature>
<comment type="caution">
    <text evidence="4">The sequence shown here is derived from an EMBL/GenBank/DDBJ whole genome shotgun (WGS) entry which is preliminary data.</text>
</comment>
<keyword evidence="5" id="KW-1185">Reference proteome</keyword>
<dbReference type="InterPro" id="IPR043831">
    <property type="entry name" value="DUF5808"/>
</dbReference>
<feature type="transmembrane region" description="Helical" evidence="1">
    <location>
        <begin position="348"/>
        <end position="368"/>
    </location>
</feature>
<dbReference type="InterPro" id="IPR012867">
    <property type="entry name" value="DUF1648"/>
</dbReference>
<evidence type="ECO:0000259" key="3">
    <source>
        <dbReference type="Pfam" id="PF19124"/>
    </source>
</evidence>
<dbReference type="Pfam" id="PF07853">
    <property type="entry name" value="DUF1648"/>
    <property type="match status" value="1"/>
</dbReference>
<sequence>MSIADAILLIVSFLPAIILLSVIPYLTKPTQCFGVSIPEEASQLPVIKHLRKQYAIRAGITTSLLLLSTLFLPFFPSSETIMAIVIVLFGFLLILTPFLIYLPFHKRMKQLKKEYNWKVERKERVIIDIKFRENHLVYSNGWFLIPIFISFLTILITIGMYPKLPDRLPAHFDLQGNVTRYTNKSIYTVSILPIVQIFVTILMMAVNTAIKKAKQELNAANPEKSKKQNIVFRRHLSLFMIGSSILTVTLFFVIQLAVITHIPKVALMITTIIVLASQFIWILWLAFKIGQGGSRITTEKGEETLWVDYDNDEYWKWGMFYFNRNDPSLFVEKRFGIGLTVNFARPGAWVFTALPILLLISLLFLPLLD</sequence>
<dbReference type="PIRSF" id="PIRSF032908">
    <property type="entry name" value="UCP032908"/>
    <property type="match status" value="1"/>
</dbReference>
<dbReference type="Proteomes" id="UP000523087">
    <property type="component" value="Unassembled WGS sequence"/>
</dbReference>
<dbReference type="EMBL" id="JACDUT010000001">
    <property type="protein sequence ID" value="MBA2873309.1"/>
    <property type="molecule type" value="Genomic_DNA"/>
</dbReference>
<dbReference type="RefSeq" id="WP_181554265.1">
    <property type="nucleotide sequence ID" value="NZ_JACDUT010000001.1"/>
</dbReference>
<keyword evidence="1" id="KW-0812">Transmembrane</keyword>
<keyword evidence="1" id="KW-0472">Membrane</keyword>
<feature type="transmembrane region" description="Helical" evidence="1">
    <location>
        <begin position="141"/>
        <end position="161"/>
    </location>
</feature>
<dbReference type="AlphaFoldDB" id="A0A7W0BYQ8"/>
<reference evidence="4 5" key="1">
    <citation type="submission" date="2020-07" db="EMBL/GenBank/DDBJ databases">
        <title>Genomic Encyclopedia of Type Strains, Phase IV (KMG-IV): sequencing the most valuable type-strain genomes for metagenomic binning, comparative biology and taxonomic classification.</title>
        <authorList>
            <person name="Goeker M."/>
        </authorList>
    </citation>
    <scope>NUCLEOTIDE SEQUENCE [LARGE SCALE GENOMIC DNA]</scope>
    <source>
        <strain evidence="4 5">DSM 15730</strain>
    </source>
</reference>
<organism evidence="4 5">
    <name type="scientific">Thermaerobacillus caldiproteolyticus</name>
    <dbReference type="NCBI Taxonomy" id="247480"/>
    <lineage>
        <taxon>Bacteria</taxon>
        <taxon>Bacillati</taxon>
        <taxon>Bacillota</taxon>
        <taxon>Bacilli</taxon>
        <taxon>Bacillales</taxon>
        <taxon>Anoxybacillaceae</taxon>
        <taxon>Thermaerobacillus</taxon>
    </lineage>
</organism>
<evidence type="ECO:0000259" key="2">
    <source>
        <dbReference type="Pfam" id="PF07853"/>
    </source>
</evidence>
<dbReference type="InterPro" id="IPR014574">
    <property type="entry name" value="UCP032908"/>
</dbReference>
<feature type="transmembrane region" description="Helical" evidence="1">
    <location>
        <begin position="186"/>
        <end position="206"/>
    </location>
</feature>
<feature type="domain" description="DUF1648" evidence="2">
    <location>
        <begin position="149"/>
        <end position="197"/>
    </location>
</feature>
<protein>
    <submittedName>
        <fullName evidence="4">Putative membrane protein</fullName>
    </submittedName>
</protein>
<evidence type="ECO:0000313" key="5">
    <source>
        <dbReference type="Proteomes" id="UP000523087"/>
    </source>
</evidence>
<feature type="transmembrane region" description="Helical" evidence="1">
    <location>
        <begin position="54"/>
        <end position="75"/>
    </location>
</feature>
<dbReference type="PANTHER" id="PTHR37810:SF9">
    <property type="entry name" value="MEMBRANE PROTEIN"/>
    <property type="match status" value="1"/>
</dbReference>
<keyword evidence="1" id="KW-1133">Transmembrane helix</keyword>
<accession>A0A7W0BYQ8</accession>
<evidence type="ECO:0000313" key="4">
    <source>
        <dbReference type="EMBL" id="MBA2873309.1"/>
    </source>
</evidence>
<name>A0A7W0BYQ8_9BACL</name>
<feature type="domain" description="DUF5808" evidence="3">
    <location>
        <begin position="324"/>
        <end position="349"/>
    </location>
</feature>
<feature type="transmembrane region" description="Helical" evidence="1">
    <location>
        <begin position="81"/>
        <end position="104"/>
    </location>
</feature>
<feature type="transmembrane region" description="Helical" evidence="1">
    <location>
        <begin position="6"/>
        <end position="26"/>
    </location>
</feature>
<proteinExistence type="predicted"/>
<feature type="transmembrane region" description="Helical" evidence="1">
    <location>
        <begin position="236"/>
        <end position="259"/>
    </location>
</feature>